<dbReference type="Proteomes" id="UP000031192">
    <property type="component" value="Unassembled WGS sequence"/>
</dbReference>
<evidence type="ECO:0000259" key="9">
    <source>
        <dbReference type="Pfam" id="PF02882"/>
    </source>
</evidence>
<dbReference type="InterPro" id="IPR020631">
    <property type="entry name" value="THF_DH/CycHdrlase_NAD-bd_dom"/>
</dbReference>
<dbReference type="Gene3D" id="3.40.50.10860">
    <property type="entry name" value="Leucine Dehydrogenase, chain A, domain 1"/>
    <property type="match status" value="1"/>
</dbReference>
<dbReference type="HOGENOM" id="CLU_034045_1_0_1"/>
<dbReference type="Pfam" id="PF02882">
    <property type="entry name" value="THF_DHG_CYH_C"/>
    <property type="match status" value="1"/>
</dbReference>
<keyword evidence="7" id="KW-0511">Multifunctional enzyme</keyword>
<keyword evidence="4" id="KW-0378">Hydrolase</keyword>
<proteinExistence type="predicted"/>
<dbReference type="PANTHER" id="PTHR48099">
    <property type="entry name" value="C-1-TETRAHYDROFOLATE SYNTHASE, CYTOPLASMIC-RELATED"/>
    <property type="match status" value="1"/>
</dbReference>
<dbReference type="SUPFAM" id="SSF53223">
    <property type="entry name" value="Aminoacid dehydrogenase-like, N-terminal domain"/>
    <property type="match status" value="1"/>
</dbReference>
<comment type="caution">
    <text evidence="10">The sequence shown here is derived from an EMBL/GenBank/DDBJ whole genome shotgun (WGS) entry which is preliminary data.</text>
</comment>
<protein>
    <recommendedName>
        <fullName evidence="2">methylenetetrahydrofolate dehydrogenase (NADP(+))</fullName>
        <ecNumber evidence="2">1.5.1.5</ecNumber>
    </recommendedName>
</protein>
<dbReference type="GO" id="GO:0004477">
    <property type="term" value="F:methenyltetrahydrofolate cyclohydrolase activity"/>
    <property type="evidence" value="ECO:0007669"/>
    <property type="project" value="TreeGrafter"/>
</dbReference>
<keyword evidence="3" id="KW-0554">One-carbon metabolism</keyword>
<sequence>MGAILLEGHLVVKDIEQWCLRKGRRGRIDPVLAVVFFNTDPAAEEYVRIKAHVAEKAGVGYWVYEISPEASSTHVQRQIQELNQNEQVHGILIQRPLPEHLNEPKIMASIDPDKHIEEYCEGQPSNIAADALGRLLSKHGRSRVLCESVVHVVGFGNIVTDGFTSHMRHHYPRVSVSPNLPKVTRDAEPGSEHVDRSAMLITELHRGPGFIKPGMIRPEVRVIIDLGFYSTEQGVIVGDLDQTVFEKDELAVAPTPGGVLPVLPWLMMERTIRAKRLLTRKESRFCCICQ</sequence>
<keyword evidence="6" id="KW-0560">Oxidoreductase</keyword>
<dbReference type="Gene3D" id="3.40.50.720">
    <property type="entry name" value="NAD(P)-binding Rossmann-like Domain"/>
    <property type="match status" value="1"/>
</dbReference>
<dbReference type="InterPro" id="IPR046346">
    <property type="entry name" value="Aminoacid_DH-like_N_sf"/>
</dbReference>
<dbReference type="GO" id="GO:0035999">
    <property type="term" value="P:tetrahydrofolate interconversion"/>
    <property type="evidence" value="ECO:0007669"/>
    <property type="project" value="TreeGrafter"/>
</dbReference>
<dbReference type="GO" id="GO:0004488">
    <property type="term" value="F:methylenetetrahydrofolate dehydrogenase (NADP+) activity"/>
    <property type="evidence" value="ECO:0007669"/>
    <property type="project" value="UniProtKB-EC"/>
</dbReference>
<evidence type="ECO:0000256" key="6">
    <source>
        <dbReference type="ARBA" id="ARBA00023002"/>
    </source>
</evidence>
<feature type="domain" description="Tetrahydrofolate dehydrogenase/cyclohydrolase NAD(P)-binding" evidence="9">
    <location>
        <begin position="145"/>
        <end position="275"/>
    </location>
</feature>
<dbReference type="AlphaFoldDB" id="A0A0B4HK67"/>
<evidence type="ECO:0000313" key="11">
    <source>
        <dbReference type="Proteomes" id="UP000031192"/>
    </source>
</evidence>
<name>A0A0B4HK67_METGA</name>
<dbReference type="EC" id="1.5.1.5" evidence="2"/>
<evidence type="ECO:0000256" key="1">
    <source>
        <dbReference type="ARBA" id="ARBA00004777"/>
    </source>
</evidence>
<dbReference type="Pfam" id="PF00763">
    <property type="entry name" value="THF_DHG_CYH"/>
    <property type="match status" value="1"/>
</dbReference>
<organism evidence="10 11">
    <name type="scientific">Metarhizium guizhouense (strain ARSEF 977)</name>
    <dbReference type="NCBI Taxonomy" id="1276136"/>
    <lineage>
        <taxon>Eukaryota</taxon>
        <taxon>Fungi</taxon>
        <taxon>Dikarya</taxon>
        <taxon>Ascomycota</taxon>
        <taxon>Pezizomycotina</taxon>
        <taxon>Sordariomycetes</taxon>
        <taxon>Hypocreomycetidae</taxon>
        <taxon>Hypocreales</taxon>
        <taxon>Clavicipitaceae</taxon>
        <taxon>Metarhizium</taxon>
    </lineage>
</organism>
<evidence type="ECO:0000256" key="2">
    <source>
        <dbReference type="ARBA" id="ARBA00012859"/>
    </source>
</evidence>
<evidence type="ECO:0000256" key="5">
    <source>
        <dbReference type="ARBA" id="ARBA00022857"/>
    </source>
</evidence>
<evidence type="ECO:0000256" key="7">
    <source>
        <dbReference type="ARBA" id="ARBA00023268"/>
    </source>
</evidence>
<dbReference type="PANTHER" id="PTHR48099:SF5">
    <property type="entry name" value="C-1-TETRAHYDROFOLATE SYNTHASE, CYTOPLASMIC"/>
    <property type="match status" value="1"/>
</dbReference>
<evidence type="ECO:0000256" key="3">
    <source>
        <dbReference type="ARBA" id="ARBA00022563"/>
    </source>
</evidence>
<dbReference type="OrthoDB" id="9992527at2759"/>
<keyword evidence="11" id="KW-1185">Reference proteome</keyword>
<keyword evidence="5" id="KW-0521">NADP</keyword>
<dbReference type="EMBL" id="AZNH01000006">
    <property type="protein sequence ID" value="KID90321.1"/>
    <property type="molecule type" value="Genomic_DNA"/>
</dbReference>
<evidence type="ECO:0000259" key="8">
    <source>
        <dbReference type="Pfam" id="PF00763"/>
    </source>
</evidence>
<dbReference type="InterPro" id="IPR000672">
    <property type="entry name" value="THF_DH/CycHdrlase"/>
</dbReference>
<dbReference type="GO" id="GO:0005829">
    <property type="term" value="C:cytosol"/>
    <property type="evidence" value="ECO:0007669"/>
    <property type="project" value="TreeGrafter"/>
</dbReference>
<gene>
    <name evidence="10" type="ORF">MGU_03026</name>
</gene>
<feature type="domain" description="Tetrahydrofolate dehydrogenase/cyclohydrolase catalytic" evidence="8">
    <location>
        <begin position="11"/>
        <end position="117"/>
    </location>
</feature>
<reference evidence="10 11" key="1">
    <citation type="journal article" date="2014" name="Proc. Natl. Acad. Sci. U.S.A.">
        <title>Trajectory and genomic determinants of fungal-pathogen speciation and host adaptation.</title>
        <authorList>
            <person name="Hu X."/>
            <person name="Xiao G."/>
            <person name="Zheng P."/>
            <person name="Shang Y."/>
            <person name="Su Y."/>
            <person name="Zhang X."/>
            <person name="Liu X."/>
            <person name="Zhan S."/>
            <person name="St Leger R.J."/>
            <person name="Wang C."/>
        </authorList>
    </citation>
    <scope>NUCLEOTIDE SEQUENCE [LARGE SCALE GENOMIC DNA]</scope>
    <source>
        <strain evidence="10 11">ARSEF 977</strain>
    </source>
</reference>
<comment type="pathway">
    <text evidence="1">One-carbon metabolism; tetrahydrofolate interconversion.</text>
</comment>
<evidence type="ECO:0000256" key="4">
    <source>
        <dbReference type="ARBA" id="ARBA00022801"/>
    </source>
</evidence>
<evidence type="ECO:0000313" key="10">
    <source>
        <dbReference type="EMBL" id="KID90321.1"/>
    </source>
</evidence>
<dbReference type="PRINTS" id="PR00085">
    <property type="entry name" value="THFDHDRGNASE"/>
</dbReference>
<dbReference type="InterPro" id="IPR020630">
    <property type="entry name" value="THF_DH/CycHdrlase_cat_dom"/>
</dbReference>
<accession>A0A0B4HK67</accession>